<reference evidence="10 11" key="1">
    <citation type="submission" date="2021-10" db="EMBL/GenBank/DDBJ databases">
        <title>Lutispora strain m25 sp. nov., a thermophilic, non-spore-forming bacterium isolated from a lab-scale methanogenic bioreactor digesting anaerobic sludge.</title>
        <authorList>
            <person name="El Houari A."/>
            <person name="Mcdonald J."/>
        </authorList>
    </citation>
    <scope>NUCLEOTIDE SEQUENCE [LARGE SCALE GENOMIC DNA]</scope>
    <source>
        <strain evidence="11">m25</strain>
    </source>
</reference>
<feature type="binding site" evidence="7">
    <location>
        <position position="435"/>
    </location>
    <ligand>
        <name>[4Fe-4S] cluster</name>
        <dbReference type="ChEBI" id="CHEBI:49883"/>
    </ligand>
</feature>
<dbReference type="InterPro" id="IPR000836">
    <property type="entry name" value="PRTase_dom"/>
</dbReference>
<keyword evidence="7" id="KW-0408">Iron</keyword>
<keyword evidence="6 7" id="KW-0315">Glutamine amidotransferase</keyword>
<feature type="domain" description="Glutamine amidotransferase type-2" evidence="9">
    <location>
        <begin position="2"/>
        <end position="222"/>
    </location>
</feature>
<dbReference type="PROSITE" id="PS51278">
    <property type="entry name" value="GATASE_TYPE_2"/>
    <property type="match status" value="1"/>
</dbReference>
<evidence type="ECO:0000256" key="2">
    <source>
        <dbReference type="ARBA" id="ARBA00010138"/>
    </source>
</evidence>
<dbReference type="InterPro" id="IPR035584">
    <property type="entry name" value="PurF_N"/>
</dbReference>
<dbReference type="Proteomes" id="UP001651880">
    <property type="component" value="Unassembled WGS sequence"/>
</dbReference>
<protein>
    <recommendedName>
        <fullName evidence="7">Amidophosphoribosyltransferase</fullName>
        <shortName evidence="7">ATase</shortName>
        <ecNumber evidence="7">2.4.2.14</ecNumber>
    </recommendedName>
    <alternativeName>
        <fullName evidence="7">Glutamine phosphoribosylpyrophosphate amidotransferase</fullName>
        <shortName evidence="7">GPATase</shortName>
    </alternativeName>
</protein>
<dbReference type="PANTHER" id="PTHR11907">
    <property type="entry name" value="AMIDOPHOSPHORIBOSYLTRANSFERASE"/>
    <property type="match status" value="1"/>
</dbReference>
<dbReference type="Pfam" id="PF13522">
    <property type="entry name" value="GATase_6"/>
    <property type="match status" value="1"/>
</dbReference>
<keyword evidence="11" id="KW-1185">Reference proteome</keyword>
<keyword evidence="7" id="KW-0411">Iron-sulfur</keyword>
<proteinExistence type="inferred from homology"/>
<evidence type="ECO:0000256" key="4">
    <source>
        <dbReference type="ARBA" id="ARBA00022679"/>
    </source>
</evidence>
<dbReference type="CDD" id="cd00715">
    <property type="entry name" value="GPATase_N"/>
    <property type="match status" value="1"/>
</dbReference>
<dbReference type="RefSeq" id="WP_255226244.1">
    <property type="nucleotide sequence ID" value="NZ_JAJEKE010000002.1"/>
</dbReference>
<comment type="similarity">
    <text evidence="2 7 8">In the C-terminal section; belongs to the purine/pyrimidine phosphoribosyltransferase family.</text>
</comment>
<evidence type="ECO:0000313" key="10">
    <source>
        <dbReference type="EMBL" id="MCQ1528725.1"/>
    </source>
</evidence>
<feature type="binding site" evidence="7">
    <location>
        <position position="347"/>
    </location>
    <ligand>
        <name>Mg(2+)</name>
        <dbReference type="ChEBI" id="CHEBI:18420"/>
    </ligand>
</feature>
<dbReference type="PIRSF" id="PIRSF000485">
    <property type="entry name" value="Amd_phspho_trans"/>
    <property type="match status" value="1"/>
</dbReference>
<keyword evidence="7" id="KW-0004">4Fe-4S</keyword>
<evidence type="ECO:0000259" key="9">
    <source>
        <dbReference type="PROSITE" id="PS51278"/>
    </source>
</evidence>
<comment type="catalytic activity">
    <reaction evidence="7 8">
        <text>5-phospho-beta-D-ribosylamine + L-glutamate + diphosphate = 5-phospho-alpha-D-ribose 1-diphosphate + L-glutamine + H2O</text>
        <dbReference type="Rhea" id="RHEA:14905"/>
        <dbReference type="ChEBI" id="CHEBI:15377"/>
        <dbReference type="ChEBI" id="CHEBI:29985"/>
        <dbReference type="ChEBI" id="CHEBI:33019"/>
        <dbReference type="ChEBI" id="CHEBI:58017"/>
        <dbReference type="ChEBI" id="CHEBI:58359"/>
        <dbReference type="ChEBI" id="CHEBI:58681"/>
        <dbReference type="EC" id="2.4.2.14"/>
    </reaction>
</comment>
<feature type="binding site" evidence="7">
    <location>
        <position position="238"/>
    </location>
    <ligand>
        <name>[4Fe-4S] cluster</name>
        <dbReference type="ChEBI" id="CHEBI:49883"/>
    </ligand>
</feature>
<dbReference type="NCBIfam" id="TIGR01134">
    <property type="entry name" value="purF"/>
    <property type="match status" value="1"/>
</dbReference>
<dbReference type="InterPro" id="IPR005854">
    <property type="entry name" value="PurF"/>
</dbReference>
<feature type="binding site" evidence="7">
    <location>
        <position position="438"/>
    </location>
    <ligand>
        <name>[4Fe-4S] cluster</name>
        <dbReference type="ChEBI" id="CHEBI:49883"/>
    </ligand>
</feature>
<organism evidence="10 11">
    <name type="scientific">Lutispora saccharofermentans</name>
    <dbReference type="NCBI Taxonomy" id="3024236"/>
    <lineage>
        <taxon>Bacteria</taxon>
        <taxon>Bacillati</taxon>
        <taxon>Bacillota</taxon>
        <taxon>Clostridia</taxon>
        <taxon>Lutisporales</taxon>
        <taxon>Lutisporaceae</taxon>
        <taxon>Lutispora</taxon>
    </lineage>
</organism>
<feature type="binding site" evidence="7">
    <location>
        <position position="285"/>
    </location>
    <ligand>
        <name>Mg(2+)</name>
        <dbReference type="ChEBI" id="CHEBI:18420"/>
    </ligand>
</feature>
<name>A0ABT1NBW2_9FIRM</name>
<comment type="cofactor">
    <cofactor evidence="7">
        <name>[4Fe-4S] cluster</name>
        <dbReference type="ChEBI" id="CHEBI:49883"/>
    </cofactor>
    <text evidence="7">Binds 1 [4Fe-4S] cluster per subunit.</text>
</comment>
<keyword evidence="7" id="KW-0460">Magnesium</keyword>
<keyword evidence="4 7" id="KW-0808">Transferase</keyword>
<feature type="binding site" evidence="7">
    <location>
        <position position="384"/>
    </location>
    <ligand>
        <name>[4Fe-4S] cluster</name>
        <dbReference type="ChEBI" id="CHEBI:49883"/>
    </ligand>
</feature>
<evidence type="ECO:0000256" key="8">
    <source>
        <dbReference type="PIRNR" id="PIRNR000485"/>
    </source>
</evidence>
<dbReference type="InterPro" id="IPR029055">
    <property type="entry name" value="Ntn_hydrolases_N"/>
</dbReference>
<comment type="function">
    <text evidence="7">Catalyzes the formation of phosphoribosylamine from phosphoribosylpyrophosphate (PRPP) and glutamine.</text>
</comment>
<dbReference type="EC" id="2.4.2.14" evidence="7"/>
<dbReference type="CDD" id="cd06223">
    <property type="entry name" value="PRTases_typeI"/>
    <property type="match status" value="1"/>
</dbReference>
<comment type="caution">
    <text evidence="10">The sequence shown here is derived from an EMBL/GenBank/DDBJ whole genome shotgun (WGS) entry which is preliminary data.</text>
</comment>
<comment type="pathway">
    <text evidence="1 7 8">Purine metabolism; IMP biosynthesis via de novo pathway; N(1)-(5-phospho-D-ribosyl)glycinamide from 5-phospho-alpha-D-ribose 1-diphosphate: step 1/2.</text>
</comment>
<dbReference type="InterPro" id="IPR029057">
    <property type="entry name" value="PRTase-like"/>
</dbReference>
<dbReference type="EMBL" id="JAJEKE010000002">
    <property type="protein sequence ID" value="MCQ1528725.1"/>
    <property type="molecule type" value="Genomic_DNA"/>
</dbReference>
<dbReference type="HAMAP" id="MF_01931">
    <property type="entry name" value="PurF"/>
    <property type="match status" value="1"/>
</dbReference>
<comment type="cofactor">
    <cofactor evidence="7">
        <name>Mg(2+)</name>
        <dbReference type="ChEBI" id="CHEBI:18420"/>
    </cofactor>
    <text evidence="7">Binds 1 Mg(2+) ion per subunit.</text>
</comment>
<dbReference type="Gene3D" id="3.40.50.2020">
    <property type="match status" value="1"/>
</dbReference>
<dbReference type="InterPro" id="IPR017932">
    <property type="entry name" value="GATase_2_dom"/>
</dbReference>
<dbReference type="Gene3D" id="3.60.20.10">
    <property type="entry name" value="Glutamine Phosphoribosylpyrophosphate, subunit 1, domain 1"/>
    <property type="match status" value="1"/>
</dbReference>
<evidence type="ECO:0000256" key="1">
    <source>
        <dbReference type="ARBA" id="ARBA00005209"/>
    </source>
</evidence>
<evidence type="ECO:0000313" key="11">
    <source>
        <dbReference type="Proteomes" id="UP001651880"/>
    </source>
</evidence>
<dbReference type="Pfam" id="PF00156">
    <property type="entry name" value="Pribosyltran"/>
    <property type="match status" value="1"/>
</dbReference>
<keyword evidence="3 7" id="KW-0328">Glycosyltransferase</keyword>
<evidence type="ECO:0000256" key="5">
    <source>
        <dbReference type="ARBA" id="ARBA00022755"/>
    </source>
</evidence>
<sequence>MCGIVGIYDKGNINAANGAYYGLVALQHRGQESAGIAINNDGIITCYKDMGYVNEVFDDKILSLLKGDMAIGHVRYSTSGASFAANAQPILIKFKNGNLAMAHNGNLVNAEALREQLEDQGMIFSTTTDSEVIAALIARNYKGDIVNAIQDTMDMVKGSYALVIMTVDKLIAVRDGYGLRPLVIGKLDDGYALASESCALDTLGAEFMRDVKPGEIIVIDKDGMKSMASSIKMPKKGCLFEYIYFARPDSIIDGISMYKARENAGKILAEEQPAIADTVISVPDSGTPAAIGYANESGIPYSVGLIKNRYVGRTFIQPTQSMRELGVKLKLNPLKGNIKGKRVVMVDDSIVRGTTSRKIVKALRDAGATEVHVRVASPPVIHSCHYGIDTPTTEELVGAINPVEKIRKYIGADSLGYLSLKGLLASVDSDGDGYCTACLNGEYPIPLDCRR</sequence>
<keyword evidence="7" id="KW-0479">Metal-binding</keyword>
<dbReference type="SUPFAM" id="SSF56235">
    <property type="entry name" value="N-terminal nucleophile aminohydrolases (Ntn hydrolases)"/>
    <property type="match status" value="1"/>
</dbReference>
<dbReference type="SUPFAM" id="SSF53271">
    <property type="entry name" value="PRTase-like"/>
    <property type="match status" value="1"/>
</dbReference>
<evidence type="ECO:0000256" key="7">
    <source>
        <dbReference type="HAMAP-Rule" id="MF_01931"/>
    </source>
</evidence>
<evidence type="ECO:0000256" key="3">
    <source>
        <dbReference type="ARBA" id="ARBA00022676"/>
    </source>
</evidence>
<dbReference type="GO" id="GO:0004044">
    <property type="term" value="F:amidophosphoribosyltransferase activity"/>
    <property type="evidence" value="ECO:0007669"/>
    <property type="project" value="UniProtKB-EC"/>
</dbReference>
<gene>
    <name evidence="7 10" type="primary">purF</name>
    <name evidence="10" type="ORF">LJD61_04090</name>
</gene>
<accession>A0ABT1NBW2</accession>
<feature type="binding site" evidence="7">
    <location>
        <position position="348"/>
    </location>
    <ligand>
        <name>Mg(2+)</name>
        <dbReference type="ChEBI" id="CHEBI:18420"/>
    </ligand>
</feature>
<evidence type="ECO:0000256" key="6">
    <source>
        <dbReference type="ARBA" id="ARBA00022962"/>
    </source>
</evidence>
<feature type="active site" description="Nucleophile" evidence="7">
    <location>
        <position position="2"/>
    </location>
</feature>
<keyword evidence="5 7" id="KW-0658">Purine biosynthesis</keyword>